<proteinExistence type="predicted"/>
<dbReference type="PANTHER" id="PTHR44144">
    <property type="entry name" value="DNAJ HOMOLOG SUBFAMILY C MEMBER 9"/>
    <property type="match status" value="1"/>
</dbReference>
<evidence type="ECO:0000313" key="4">
    <source>
        <dbReference type="Proteomes" id="UP001162164"/>
    </source>
</evidence>
<evidence type="ECO:0000313" key="3">
    <source>
        <dbReference type="EMBL" id="KAJ8984311.1"/>
    </source>
</evidence>
<comment type="caution">
    <text evidence="3">The sequence shown here is derived from an EMBL/GenBank/DDBJ whole genome shotgun (WGS) entry which is preliminary data.</text>
</comment>
<protein>
    <recommendedName>
        <fullName evidence="2">J domain-containing protein</fullName>
    </recommendedName>
</protein>
<name>A0ABQ9K2K9_9CUCU</name>
<dbReference type="SUPFAM" id="SSF46565">
    <property type="entry name" value="Chaperone J-domain"/>
    <property type="match status" value="1"/>
</dbReference>
<dbReference type="Pfam" id="PF23302">
    <property type="entry name" value="HTH_DNAJC9"/>
    <property type="match status" value="1"/>
</dbReference>
<feature type="compositionally biased region" description="Basic and acidic residues" evidence="1">
    <location>
        <begin position="215"/>
        <end position="225"/>
    </location>
</feature>
<dbReference type="SMART" id="SM00271">
    <property type="entry name" value="DnaJ"/>
    <property type="match status" value="1"/>
</dbReference>
<reference evidence="3" key="1">
    <citation type="journal article" date="2023" name="Insect Mol. Biol.">
        <title>Genome sequencing provides insights into the evolution of gene families encoding plant cell wall-degrading enzymes in longhorned beetles.</title>
        <authorList>
            <person name="Shin N.R."/>
            <person name="Okamura Y."/>
            <person name="Kirsch R."/>
            <person name="Pauchet Y."/>
        </authorList>
    </citation>
    <scope>NUCLEOTIDE SEQUENCE</scope>
    <source>
        <strain evidence="3">MMC_N1</strain>
    </source>
</reference>
<keyword evidence="4" id="KW-1185">Reference proteome</keyword>
<accession>A0ABQ9K2K9</accession>
<dbReference type="InterPro" id="IPR018253">
    <property type="entry name" value="DnaJ_domain_CS"/>
</dbReference>
<dbReference type="PROSITE" id="PS50076">
    <property type="entry name" value="DNAJ_2"/>
    <property type="match status" value="1"/>
</dbReference>
<evidence type="ECO:0000259" key="2">
    <source>
        <dbReference type="PROSITE" id="PS50076"/>
    </source>
</evidence>
<dbReference type="InterPro" id="IPR036869">
    <property type="entry name" value="J_dom_sf"/>
</dbReference>
<evidence type="ECO:0000256" key="1">
    <source>
        <dbReference type="SAM" id="MobiDB-lite"/>
    </source>
</evidence>
<dbReference type="Proteomes" id="UP001162164">
    <property type="component" value="Unassembled WGS sequence"/>
</dbReference>
<dbReference type="EMBL" id="JAPWTJ010000041">
    <property type="protein sequence ID" value="KAJ8984311.1"/>
    <property type="molecule type" value="Genomic_DNA"/>
</dbReference>
<feature type="region of interest" description="Disordered" evidence="1">
    <location>
        <begin position="215"/>
        <end position="239"/>
    </location>
</feature>
<gene>
    <name evidence="3" type="ORF">NQ317_012282</name>
</gene>
<dbReference type="CDD" id="cd06257">
    <property type="entry name" value="DnaJ"/>
    <property type="match status" value="1"/>
</dbReference>
<feature type="domain" description="J" evidence="2">
    <location>
        <begin position="16"/>
        <end position="83"/>
    </location>
</feature>
<dbReference type="PRINTS" id="PR00625">
    <property type="entry name" value="JDOMAIN"/>
</dbReference>
<dbReference type="InterPro" id="IPR056453">
    <property type="entry name" value="HTH_DNAJC9"/>
</dbReference>
<dbReference type="InterPro" id="IPR052594">
    <property type="entry name" value="J_domain-containing_protein"/>
</dbReference>
<dbReference type="Pfam" id="PF00226">
    <property type="entry name" value="DnaJ"/>
    <property type="match status" value="1"/>
</dbReference>
<dbReference type="PROSITE" id="PS00636">
    <property type="entry name" value="DNAJ_1"/>
    <property type="match status" value="1"/>
</dbReference>
<dbReference type="Gene3D" id="1.10.287.110">
    <property type="entry name" value="DnaJ domain"/>
    <property type="match status" value="1"/>
</dbReference>
<organism evidence="3 4">
    <name type="scientific">Molorchus minor</name>
    <dbReference type="NCBI Taxonomy" id="1323400"/>
    <lineage>
        <taxon>Eukaryota</taxon>
        <taxon>Metazoa</taxon>
        <taxon>Ecdysozoa</taxon>
        <taxon>Arthropoda</taxon>
        <taxon>Hexapoda</taxon>
        <taxon>Insecta</taxon>
        <taxon>Pterygota</taxon>
        <taxon>Neoptera</taxon>
        <taxon>Endopterygota</taxon>
        <taxon>Coleoptera</taxon>
        <taxon>Polyphaga</taxon>
        <taxon>Cucujiformia</taxon>
        <taxon>Chrysomeloidea</taxon>
        <taxon>Cerambycidae</taxon>
        <taxon>Lamiinae</taxon>
        <taxon>Monochamini</taxon>
        <taxon>Molorchus</taxon>
    </lineage>
</organism>
<dbReference type="PANTHER" id="PTHR44144:SF1">
    <property type="entry name" value="DNAJ HOMOLOG SUBFAMILY C MEMBER 9"/>
    <property type="match status" value="1"/>
</dbReference>
<sequence length="270" mass="31812">MSAFKNICEIYFGSNNFYEILKVKATASAITIRKAYHKLSLLVHPDRVTDDQKEAATEKFKVLGKIHSILQDKKKRKLYDDFGICDEIFDLSFNWLGYRLFMFKKISINDIRKYEKSYIGSSIERRDIKHAYLISKGNMDIIVKLVPFSNCQSEPRIVRVVRQMVAKGEVPNFRAFFHESWAKRARRHKKWERERKETESISIADIEQKIDSSFKQRGKRFEKNGDGGQSGHLRDPDRGVPRAFHFEEYSHARRRDYNKVLTRVLTSYVS</sequence>
<dbReference type="InterPro" id="IPR001623">
    <property type="entry name" value="DnaJ_domain"/>
</dbReference>